<gene>
    <name evidence="2" type="ORF">CPUR_07542</name>
</gene>
<evidence type="ECO:0000256" key="1">
    <source>
        <dbReference type="SAM" id="MobiDB-lite"/>
    </source>
</evidence>
<accession>M1W4N2</accession>
<dbReference type="EMBL" id="CAGA01000062">
    <property type="protein sequence ID" value="CCE33616.1"/>
    <property type="molecule type" value="Genomic_DNA"/>
</dbReference>
<organism evidence="2 3">
    <name type="scientific">Claviceps purpurea (strain 20.1)</name>
    <name type="common">Ergot fungus</name>
    <name type="synonym">Sphacelia segetum</name>
    <dbReference type="NCBI Taxonomy" id="1111077"/>
    <lineage>
        <taxon>Eukaryota</taxon>
        <taxon>Fungi</taxon>
        <taxon>Dikarya</taxon>
        <taxon>Ascomycota</taxon>
        <taxon>Pezizomycotina</taxon>
        <taxon>Sordariomycetes</taxon>
        <taxon>Hypocreomycetidae</taxon>
        <taxon>Hypocreales</taxon>
        <taxon>Clavicipitaceae</taxon>
        <taxon>Claviceps</taxon>
    </lineage>
</organism>
<comment type="caution">
    <text evidence="2">The sequence shown here is derived from an EMBL/GenBank/DDBJ whole genome shotgun (WGS) entry which is preliminary data.</text>
</comment>
<feature type="compositionally biased region" description="Polar residues" evidence="1">
    <location>
        <begin position="155"/>
        <end position="164"/>
    </location>
</feature>
<dbReference type="Proteomes" id="UP000016801">
    <property type="component" value="Unassembled WGS sequence"/>
</dbReference>
<dbReference type="HOGENOM" id="CLU_1547391_0_0_1"/>
<proteinExistence type="predicted"/>
<dbReference type="SUPFAM" id="SSF46689">
    <property type="entry name" value="Homeodomain-like"/>
    <property type="match status" value="1"/>
</dbReference>
<dbReference type="eggNOG" id="ENOG502RS61">
    <property type="taxonomic scope" value="Eukaryota"/>
</dbReference>
<feature type="region of interest" description="Disordered" evidence="1">
    <location>
        <begin position="118"/>
        <end position="173"/>
    </location>
</feature>
<reference evidence="2 3" key="1">
    <citation type="journal article" date="2013" name="PLoS Genet.">
        <title>Plant-symbiotic fungi as chemical engineers: Multi-genome analysis of the Clavicipitaceae reveals dynamics of alkaloid loci.</title>
        <authorList>
            <person name="Schardl C.L."/>
            <person name="Young C.A."/>
            <person name="Hesse U."/>
            <person name="Amyotte S.G."/>
            <person name="Andreeva K."/>
            <person name="Calie P.J."/>
            <person name="Fleetwood D.J."/>
            <person name="Haws D.C."/>
            <person name="Moore N."/>
            <person name="Oeser B."/>
            <person name="Panaccione D.G."/>
            <person name="Schweri K.K."/>
            <person name="Voisey C.R."/>
            <person name="Farman M.L."/>
            <person name="Jaromczyk J.W."/>
            <person name="Roe B.A."/>
            <person name="O'Sullivan D.M."/>
            <person name="Scott B."/>
            <person name="Tudzynski P."/>
            <person name="An Z."/>
            <person name="Arnaoudova E.G."/>
            <person name="Bullock C.T."/>
            <person name="Charlton N.D."/>
            <person name="Chen L."/>
            <person name="Cox M."/>
            <person name="Dinkins R.D."/>
            <person name="Florea S."/>
            <person name="Glenn A.E."/>
            <person name="Gordon A."/>
            <person name="Gueldener U."/>
            <person name="Harris D.R."/>
            <person name="Hollin W."/>
            <person name="Jaromczyk J."/>
            <person name="Johnson R.D."/>
            <person name="Khan A.K."/>
            <person name="Leistner E."/>
            <person name="Leuchtmann A."/>
            <person name="Li C."/>
            <person name="Liu J."/>
            <person name="Liu J."/>
            <person name="Liu M."/>
            <person name="Mace W."/>
            <person name="Machado C."/>
            <person name="Nagabhyru P."/>
            <person name="Pan J."/>
            <person name="Schmid J."/>
            <person name="Sugawara K."/>
            <person name="Steiner U."/>
            <person name="Takach J.E."/>
            <person name="Tanaka E."/>
            <person name="Webb J.S."/>
            <person name="Wilson E.V."/>
            <person name="Wiseman J.L."/>
            <person name="Yoshida R."/>
            <person name="Zeng Z."/>
        </authorList>
    </citation>
    <scope>NUCLEOTIDE SEQUENCE [LARGE SCALE GENOMIC DNA]</scope>
    <source>
        <strain evidence="2 3">20.1</strain>
    </source>
</reference>
<name>M1W4N2_CLAP2</name>
<keyword evidence="3" id="KW-1185">Reference proteome</keyword>
<dbReference type="InterPro" id="IPR009057">
    <property type="entry name" value="Homeodomain-like_sf"/>
</dbReference>
<feature type="compositionally biased region" description="Basic and acidic residues" evidence="1">
    <location>
        <begin position="128"/>
        <end position="137"/>
    </location>
</feature>
<evidence type="ECO:0000313" key="3">
    <source>
        <dbReference type="Proteomes" id="UP000016801"/>
    </source>
</evidence>
<protein>
    <recommendedName>
        <fullName evidence="4">Transposase Tc1-like domain-containing protein</fullName>
    </recommendedName>
</protein>
<evidence type="ECO:0008006" key="4">
    <source>
        <dbReference type="Google" id="ProtNLM"/>
    </source>
</evidence>
<dbReference type="VEuPathDB" id="FungiDB:CPUR_07542"/>
<sequence length="173" mass="18967">MTTPQRPLKPLGVHTSPRTRNRVWAAFSAGKPAAQIASEEGLPRTLVYGIRTRFAHQDWGVSPQGRGRPSKLTKHDLRRLRARIEEEPSVSIRELQKCAPHVSADTIRRHVVNITKEARKAASAGSKEGNKNTDKGADVPCTDPDYAAKQAASDEATSNNTHNAQAEGDKQQM</sequence>
<dbReference type="OrthoDB" id="4959924at2759"/>
<dbReference type="AlphaFoldDB" id="M1W4N2"/>
<evidence type="ECO:0000313" key="2">
    <source>
        <dbReference type="EMBL" id="CCE33616.1"/>
    </source>
</evidence>